<reference evidence="14 15" key="1">
    <citation type="journal article" date="2016" name="Genome Biol. Evol.">
        <title>Divergent and convergent evolution of fungal pathogenicity.</title>
        <authorList>
            <person name="Shang Y."/>
            <person name="Xiao G."/>
            <person name="Zheng P."/>
            <person name="Cen K."/>
            <person name="Zhan S."/>
            <person name="Wang C."/>
        </authorList>
    </citation>
    <scope>NUCLEOTIDE SEQUENCE [LARGE SCALE GENOMIC DNA]</scope>
    <source>
        <strain evidence="14 15">ARSEF 7405</strain>
    </source>
</reference>
<evidence type="ECO:0000256" key="10">
    <source>
        <dbReference type="ARBA" id="ARBA00038929"/>
    </source>
</evidence>
<keyword evidence="7" id="KW-0325">Glycoprotein</keyword>
<dbReference type="GO" id="GO:0071555">
    <property type="term" value="P:cell wall organization"/>
    <property type="evidence" value="ECO:0007669"/>
    <property type="project" value="TreeGrafter"/>
</dbReference>
<evidence type="ECO:0000256" key="12">
    <source>
        <dbReference type="RuleBase" id="RU004335"/>
    </source>
</evidence>
<dbReference type="Proteomes" id="UP000242877">
    <property type="component" value="Unassembled WGS sequence"/>
</dbReference>
<feature type="chain" id="PRO_5007896273" description="glucan 1,3-beta-glucosidase" evidence="13">
    <location>
        <begin position="18"/>
        <end position="300"/>
    </location>
</feature>
<comment type="caution">
    <text evidence="14">The sequence shown here is derived from an EMBL/GenBank/DDBJ whole genome shotgun (WGS) entry which is preliminary data.</text>
</comment>
<dbReference type="SUPFAM" id="SSF51445">
    <property type="entry name" value="(Trans)glycosidases"/>
    <property type="match status" value="1"/>
</dbReference>
<gene>
    <name evidence="14" type="ORF">AAP_00048</name>
</gene>
<organism evidence="14 15">
    <name type="scientific">Ascosphaera apis ARSEF 7405</name>
    <dbReference type="NCBI Taxonomy" id="392613"/>
    <lineage>
        <taxon>Eukaryota</taxon>
        <taxon>Fungi</taxon>
        <taxon>Dikarya</taxon>
        <taxon>Ascomycota</taxon>
        <taxon>Pezizomycotina</taxon>
        <taxon>Eurotiomycetes</taxon>
        <taxon>Eurotiomycetidae</taxon>
        <taxon>Onygenales</taxon>
        <taxon>Ascosphaeraceae</taxon>
        <taxon>Ascosphaera</taxon>
    </lineage>
</organism>
<evidence type="ECO:0000256" key="5">
    <source>
        <dbReference type="ARBA" id="ARBA00022729"/>
    </source>
</evidence>
<evidence type="ECO:0000256" key="9">
    <source>
        <dbReference type="ARBA" id="ARBA00036824"/>
    </source>
</evidence>
<keyword evidence="5 13" id="KW-0732">Signal</keyword>
<dbReference type="GO" id="GO:0005576">
    <property type="term" value="C:extracellular region"/>
    <property type="evidence" value="ECO:0007669"/>
    <property type="project" value="TreeGrafter"/>
</dbReference>
<evidence type="ECO:0000256" key="4">
    <source>
        <dbReference type="ARBA" id="ARBA00022525"/>
    </source>
</evidence>
<sequence length="300" mass="32222">MRFPTLSTLALAGVASAATGRLGFSLGVKNADGTCKGVNEFEADFDALKAAGAGVVRTYAASDCNSAALIIPAAKNKGMKVVLGVWPDVETSFNNDFEALKQHVPGNEDVVEAITVGSEALYRGDMTAHDLLNRINQVKKQFPNIQVGFADSWNKFHDGTADPLLQGGVKYFLVNGFAFWQSVAIDGAEKTYLDDMSQAMEHIQKFVPDAYIATGETGWPSDGGSSYGKSIAGTANAKKFHDKGVCAALAWGLDVFYFEAFDEPWKPASVGDNGQAANEQHWGMFTADRKPKFDVTCPKN</sequence>
<dbReference type="InterPro" id="IPR050732">
    <property type="entry name" value="Beta-glucan_modifiers"/>
</dbReference>
<evidence type="ECO:0000256" key="7">
    <source>
        <dbReference type="ARBA" id="ARBA00023180"/>
    </source>
</evidence>
<evidence type="ECO:0000256" key="3">
    <source>
        <dbReference type="ARBA" id="ARBA00022512"/>
    </source>
</evidence>
<evidence type="ECO:0000256" key="11">
    <source>
        <dbReference type="ARBA" id="ARBA00041761"/>
    </source>
</evidence>
<dbReference type="PANTHER" id="PTHR16631">
    <property type="entry name" value="GLUCAN 1,3-BETA-GLUCOSIDASE"/>
    <property type="match status" value="1"/>
</dbReference>
<evidence type="ECO:0000256" key="1">
    <source>
        <dbReference type="ARBA" id="ARBA00004191"/>
    </source>
</evidence>
<dbReference type="EMBL" id="AZGZ01000001">
    <property type="protein sequence ID" value="KZZ97787.1"/>
    <property type="molecule type" value="Genomic_DNA"/>
</dbReference>
<dbReference type="Gene3D" id="3.20.20.80">
    <property type="entry name" value="Glycosidases"/>
    <property type="match status" value="1"/>
</dbReference>
<keyword evidence="3" id="KW-0134">Cell wall</keyword>
<dbReference type="GO" id="GO:0042973">
    <property type="term" value="F:glucan endo-1,3-beta-D-glucosidase activity"/>
    <property type="evidence" value="ECO:0007669"/>
    <property type="project" value="TreeGrafter"/>
</dbReference>
<accession>A0A168DIS5</accession>
<dbReference type="EC" id="3.2.1.58" evidence="10"/>
<evidence type="ECO:0000256" key="6">
    <source>
        <dbReference type="ARBA" id="ARBA00022801"/>
    </source>
</evidence>
<dbReference type="InterPro" id="IPR017853">
    <property type="entry name" value="GH"/>
</dbReference>
<feature type="signal peptide" evidence="13">
    <location>
        <begin position="1"/>
        <end position="17"/>
    </location>
</feature>
<evidence type="ECO:0000313" key="14">
    <source>
        <dbReference type="EMBL" id="KZZ97787.1"/>
    </source>
</evidence>
<keyword evidence="4" id="KW-0964">Secreted</keyword>
<evidence type="ECO:0000256" key="13">
    <source>
        <dbReference type="SAM" id="SignalP"/>
    </source>
</evidence>
<evidence type="ECO:0000313" key="15">
    <source>
        <dbReference type="Proteomes" id="UP000242877"/>
    </source>
</evidence>
<evidence type="ECO:0000256" key="8">
    <source>
        <dbReference type="ARBA" id="ARBA00023295"/>
    </source>
</evidence>
<keyword evidence="6 14" id="KW-0378">Hydrolase</keyword>
<dbReference type="OrthoDB" id="1293114at2759"/>
<dbReference type="GO" id="GO:0009986">
    <property type="term" value="C:cell surface"/>
    <property type="evidence" value="ECO:0007669"/>
    <property type="project" value="TreeGrafter"/>
</dbReference>
<proteinExistence type="inferred from homology"/>
<dbReference type="GO" id="GO:0005975">
    <property type="term" value="P:carbohydrate metabolic process"/>
    <property type="evidence" value="ECO:0007669"/>
    <property type="project" value="InterPro"/>
</dbReference>
<evidence type="ECO:0000256" key="2">
    <source>
        <dbReference type="ARBA" id="ARBA00008773"/>
    </source>
</evidence>
<dbReference type="GO" id="GO:0004338">
    <property type="term" value="F:glucan exo-1,3-beta-glucosidase activity"/>
    <property type="evidence" value="ECO:0007669"/>
    <property type="project" value="UniProtKB-EC"/>
</dbReference>
<dbReference type="AlphaFoldDB" id="A0A168DIS5"/>
<name>A0A168DIS5_9EURO</name>
<dbReference type="InterPro" id="IPR000490">
    <property type="entry name" value="Glyco_hydro_17"/>
</dbReference>
<comment type="subcellular location">
    <subcellularLocation>
        <location evidence="1">Secreted</location>
        <location evidence="1">Cell wall</location>
    </subcellularLocation>
</comment>
<keyword evidence="8" id="KW-0326">Glycosidase</keyword>
<dbReference type="GO" id="GO:0009277">
    <property type="term" value="C:fungal-type cell wall"/>
    <property type="evidence" value="ECO:0007669"/>
    <property type="project" value="TreeGrafter"/>
</dbReference>
<dbReference type="VEuPathDB" id="FungiDB:AAP_00048"/>
<comment type="similarity">
    <text evidence="2 12">Belongs to the glycosyl hydrolase 17 family.</text>
</comment>
<keyword evidence="15" id="KW-1185">Reference proteome</keyword>
<dbReference type="PANTHER" id="PTHR16631:SF26">
    <property type="entry name" value="GLUCAN 1,3-BETA-GLUCOSIDASE"/>
    <property type="match status" value="1"/>
</dbReference>
<comment type="catalytic activity">
    <reaction evidence="9">
        <text>Successive hydrolysis of beta-D-glucose units from the non-reducing ends of (1-&gt;3)-beta-D-glucans, releasing alpha-glucose.</text>
        <dbReference type="EC" id="3.2.1.58"/>
    </reaction>
</comment>
<protein>
    <recommendedName>
        <fullName evidence="10">glucan 1,3-beta-glucosidase</fullName>
        <ecNumber evidence="10">3.2.1.58</ecNumber>
    </recommendedName>
    <alternativeName>
        <fullName evidence="11">Exo-1,3-beta-glucanase</fullName>
    </alternativeName>
</protein>
<dbReference type="Pfam" id="PF00332">
    <property type="entry name" value="Glyco_hydro_17"/>
    <property type="match status" value="1"/>
</dbReference>